<dbReference type="SUPFAM" id="SSF50249">
    <property type="entry name" value="Nucleic acid-binding proteins"/>
    <property type="match status" value="1"/>
</dbReference>
<comment type="catalytic activity">
    <reaction evidence="11 13">
        <text>ATP + H2O = ADP + phosphate + H(+)</text>
        <dbReference type="Rhea" id="RHEA:13065"/>
        <dbReference type="ChEBI" id="CHEBI:15377"/>
        <dbReference type="ChEBI" id="CHEBI:15378"/>
        <dbReference type="ChEBI" id="CHEBI:30616"/>
        <dbReference type="ChEBI" id="CHEBI:43474"/>
        <dbReference type="ChEBI" id="CHEBI:456216"/>
        <dbReference type="EC" id="3.6.4.12"/>
    </reaction>
</comment>
<dbReference type="InterPro" id="IPR041562">
    <property type="entry name" value="MCM_lid"/>
</dbReference>
<organism evidence="16 17">
    <name type="scientific">Tetradesmus obliquus</name>
    <name type="common">Green alga</name>
    <name type="synonym">Acutodesmus obliquus</name>
    <dbReference type="NCBI Taxonomy" id="3088"/>
    <lineage>
        <taxon>Eukaryota</taxon>
        <taxon>Viridiplantae</taxon>
        <taxon>Chlorophyta</taxon>
        <taxon>core chlorophytes</taxon>
        <taxon>Chlorophyceae</taxon>
        <taxon>CS clade</taxon>
        <taxon>Sphaeropleales</taxon>
        <taxon>Scenedesmaceae</taxon>
        <taxon>Tetradesmus</taxon>
    </lineage>
</organism>
<dbReference type="InterPro" id="IPR027417">
    <property type="entry name" value="P-loop_NTPase"/>
</dbReference>
<feature type="region of interest" description="Disordered" evidence="14">
    <location>
        <begin position="531"/>
        <end position="560"/>
    </location>
</feature>
<evidence type="ECO:0000256" key="8">
    <source>
        <dbReference type="ARBA" id="ARBA00023125"/>
    </source>
</evidence>
<gene>
    <name evidence="16" type="ORF">OEZ85_006742</name>
</gene>
<dbReference type="InterPro" id="IPR027925">
    <property type="entry name" value="MCM_N"/>
</dbReference>
<protein>
    <recommendedName>
        <fullName evidence="13">DNA replication licensing factor MCM5</fullName>
        <ecNumber evidence="13">3.6.4.12</ecNumber>
    </recommendedName>
</protein>
<dbReference type="Gene3D" id="2.20.28.10">
    <property type="match status" value="1"/>
</dbReference>
<keyword evidence="7 12" id="KW-0067">ATP-binding</keyword>
<dbReference type="SUPFAM" id="SSF52540">
    <property type="entry name" value="P-loop containing nucleoside triphosphate hydrolases"/>
    <property type="match status" value="1"/>
</dbReference>
<evidence type="ECO:0000259" key="15">
    <source>
        <dbReference type="PROSITE" id="PS50051"/>
    </source>
</evidence>
<keyword evidence="17" id="KW-1185">Reference proteome</keyword>
<dbReference type="Gene3D" id="3.40.50.300">
    <property type="entry name" value="P-loop containing nucleotide triphosphate hydrolases"/>
    <property type="match status" value="1"/>
</dbReference>
<dbReference type="InterPro" id="IPR008048">
    <property type="entry name" value="MCM5"/>
</dbReference>
<dbReference type="Pfam" id="PF14551">
    <property type="entry name" value="MCM_N"/>
    <property type="match status" value="1"/>
</dbReference>
<dbReference type="Pfam" id="PF21933">
    <property type="entry name" value="MCM5_C"/>
    <property type="match status" value="1"/>
</dbReference>
<evidence type="ECO:0000256" key="10">
    <source>
        <dbReference type="ARBA" id="ARBA00023306"/>
    </source>
</evidence>
<comment type="subcellular location">
    <subcellularLocation>
        <location evidence="1 13">Nucleus</location>
    </subcellularLocation>
</comment>
<feature type="domain" description="MCM C-terminal AAA(+) ATPase" evidence="15">
    <location>
        <begin position="318"/>
        <end position="524"/>
    </location>
</feature>
<sequence length="757" mass="82695">MAFDEGGVYYAFQGDEDQQDLRPRAQTIADFKDFITKFYPANQQQTFIYRDKLMKNHASLEVDLVHVREFNQELGDGLENKPAEYLPLFERAAKEVLQEDHQLTAEGEEQAFEDVQLLLFSSQPFGPQGMRSITSGRVSQLVQISGIVTSCSKQKHKASYLTVQCKECRATQVVPCKPGLGGALLPRRCETVDPVTNTPCPPNSWVVLGERSRYVDQQTLKLQERPEDIPTGELPRTLLMVADRHLVGRVTPGSRLVVTGIYCTHRSAAMDKGPANATLQLPYLRVVDLQEDSQAHADDSFSNAERQAFLDLSHDPDIIPKIAASIAPKIRGHDDIKMAIACLLFGGSRKIMPDGTARRGDINVLLLGDPSVGKSQFLKFVSKVAPICVYTSGKGSSAAGLTAAVVQDASSREFFLEGGAMVLADGGVVCIDEFDKMRPEDRVAIHEAMEQQTISIAKAGITTVLKSRTSVLAAANPPSGRYDDLSSASDNIDLQTTILSRFDLIFIVRDVPDEARDQDIARHVLSVHSGASRPQGVARGGGAAAAGGNANGDVASDSDPPIDEVTLKRFIKYCRSHCFPRMEEQSAGRLVAKYVELRDKARQAKASSEGEDYPIPMTARQAKASSEGEDSPIPMTVRQLEALVRISESFARMSLAAEADDGHVAAAFDLFTKSTINAMNAGLINSSERLEVSATQDVEARLCERLHIGGHVSYRRLLEDMAGLGYSNQQVGLAVKVMLSRGQLRRKAEGKMLERCQ</sequence>
<keyword evidence="4 12" id="KW-0547">Nucleotide-binding</keyword>
<dbReference type="InterPro" id="IPR012340">
    <property type="entry name" value="NA-bd_OB-fold"/>
</dbReference>
<dbReference type="PANTHER" id="PTHR11630">
    <property type="entry name" value="DNA REPLICATION LICENSING FACTOR MCM FAMILY MEMBER"/>
    <property type="match status" value="1"/>
</dbReference>
<dbReference type="Pfam" id="PF00493">
    <property type="entry name" value="MCM"/>
    <property type="match status" value="1"/>
</dbReference>
<evidence type="ECO:0000256" key="5">
    <source>
        <dbReference type="ARBA" id="ARBA00022801"/>
    </source>
</evidence>
<dbReference type="EC" id="3.6.4.12" evidence="13"/>
<evidence type="ECO:0000313" key="16">
    <source>
        <dbReference type="EMBL" id="WIA13149.1"/>
    </source>
</evidence>
<dbReference type="PRINTS" id="PR01661">
    <property type="entry name" value="MCMPROTEIN5"/>
</dbReference>
<dbReference type="InterPro" id="IPR054125">
    <property type="entry name" value="MCM5_C"/>
</dbReference>
<evidence type="ECO:0000256" key="7">
    <source>
        <dbReference type="ARBA" id="ARBA00022840"/>
    </source>
</evidence>
<evidence type="ECO:0000256" key="1">
    <source>
        <dbReference type="ARBA" id="ARBA00004123"/>
    </source>
</evidence>
<evidence type="ECO:0000256" key="6">
    <source>
        <dbReference type="ARBA" id="ARBA00022806"/>
    </source>
</evidence>
<keyword evidence="10 13" id="KW-0131">Cell cycle</keyword>
<dbReference type="InterPro" id="IPR018525">
    <property type="entry name" value="MCM_CS"/>
</dbReference>
<keyword evidence="6 13" id="KW-0347">Helicase</keyword>
<evidence type="ECO:0000256" key="3">
    <source>
        <dbReference type="ARBA" id="ARBA00022705"/>
    </source>
</evidence>
<dbReference type="EMBL" id="CP126211">
    <property type="protein sequence ID" value="WIA13149.1"/>
    <property type="molecule type" value="Genomic_DNA"/>
</dbReference>
<dbReference type="InterPro" id="IPR031327">
    <property type="entry name" value="MCM"/>
</dbReference>
<evidence type="ECO:0000256" key="4">
    <source>
        <dbReference type="ARBA" id="ARBA00022741"/>
    </source>
</evidence>
<dbReference type="PROSITE" id="PS00847">
    <property type="entry name" value="MCM_1"/>
    <property type="match status" value="1"/>
</dbReference>
<dbReference type="Proteomes" id="UP001244341">
    <property type="component" value="Chromosome 4b"/>
</dbReference>
<name>A0ABY8TVI6_TETOB</name>
<dbReference type="Pfam" id="PF17855">
    <property type="entry name" value="MCM_lid"/>
    <property type="match status" value="1"/>
</dbReference>
<dbReference type="InterPro" id="IPR001208">
    <property type="entry name" value="MCM_dom"/>
</dbReference>
<keyword evidence="9 13" id="KW-0539">Nucleus</keyword>
<dbReference type="Gene3D" id="3.30.1640.10">
    <property type="entry name" value="mini-chromosome maintenance (MCM) complex, chain A, domain 1"/>
    <property type="match status" value="1"/>
</dbReference>
<dbReference type="InterPro" id="IPR033762">
    <property type="entry name" value="MCM_OB"/>
</dbReference>
<dbReference type="PROSITE" id="PS50051">
    <property type="entry name" value="MCM_2"/>
    <property type="match status" value="1"/>
</dbReference>
<evidence type="ECO:0000256" key="2">
    <source>
        <dbReference type="ARBA" id="ARBA00008010"/>
    </source>
</evidence>
<feature type="compositionally biased region" description="Low complexity" evidence="14">
    <location>
        <begin position="546"/>
        <end position="555"/>
    </location>
</feature>
<evidence type="ECO:0000256" key="13">
    <source>
        <dbReference type="RuleBase" id="RU368063"/>
    </source>
</evidence>
<evidence type="ECO:0000256" key="9">
    <source>
        <dbReference type="ARBA" id="ARBA00023242"/>
    </source>
</evidence>
<dbReference type="SMART" id="SM00350">
    <property type="entry name" value="MCM"/>
    <property type="match status" value="1"/>
</dbReference>
<evidence type="ECO:0000256" key="12">
    <source>
        <dbReference type="RuleBase" id="RU004070"/>
    </source>
</evidence>
<comment type="function">
    <text evidence="13">Acts as component of the MCM2-7 complex (MCM complex) which is the replicative helicase essential for 'once per cell cycle' DNA replication initiation and elongation in eukaryotic cells. The active ATPase sites in the MCM2-7 ring are formed through the interaction surfaces of two neighboring subunits such that a critical structure of a conserved arginine finger motif is provided in trans relative to the ATP-binding site of the Walker A box of the adjacent subunit. The six ATPase active sites, however, are likely to contribute differentially to the complex helicase activity.</text>
</comment>
<dbReference type="Pfam" id="PF17207">
    <property type="entry name" value="MCM_OB"/>
    <property type="match status" value="1"/>
</dbReference>
<evidence type="ECO:0000313" key="17">
    <source>
        <dbReference type="Proteomes" id="UP001244341"/>
    </source>
</evidence>
<dbReference type="Gene3D" id="2.40.50.140">
    <property type="entry name" value="Nucleic acid-binding proteins"/>
    <property type="match status" value="1"/>
</dbReference>
<comment type="similarity">
    <text evidence="2 12">Belongs to the MCM family.</text>
</comment>
<reference evidence="16 17" key="1">
    <citation type="submission" date="2023-05" db="EMBL/GenBank/DDBJ databases">
        <title>A 100% complete, gapless, phased diploid assembly of the Scenedesmus obliquus UTEX 3031 genome.</title>
        <authorList>
            <person name="Biondi T.C."/>
            <person name="Hanschen E.R."/>
            <person name="Kwon T."/>
            <person name="Eng W."/>
            <person name="Kruse C.P.S."/>
            <person name="Koehler S.I."/>
            <person name="Kunde Y."/>
            <person name="Gleasner C.D."/>
            <person name="You Mak K.T."/>
            <person name="Polle J."/>
            <person name="Hovde B.T."/>
            <person name="Starkenburg S.R."/>
        </authorList>
    </citation>
    <scope>NUCLEOTIDE SEQUENCE [LARGE SCALE GENOMIC DNA]</scope>
    <source>
        <strain evidence="16 17">DOE0152z</strain>
    </source>
</reference>
<evidence type="ECO:0000256" key="14">
    <source>
        <dbReference type="SAM" id="MobiDB-lite"/>
    </source>
</evidence>
<keyword evidence="8 12" id="KW-0238">DNA-binding</keyword>
<comment type="subunit">
    <text evidence="13">Component of the MCM2-7 complex.</text>
</comment>
<evidence type="ECO:0000256" key="11">
    <source>
        <dbReference type="ARBA" id="ARBA00047995"/>
    </source>
</evidence>
<dbReference type="PANTHER" id="PTHR11630:SF42">
    <property type="entry name" value="DNA REPLICATION LICENSING FACTOR MCM5"/>
    <property type="match status" value="1"/>
</dbReference>
<accession>A0ABY8TVI6</accession>
<keyword evidence="5 13" id="KW-0378">Hydrolase</keyword>
<dbReference type="PRINTS" id="PR01657">
    <property type="entry name" value="MCMFAMILY"/>
</dbReference>
<keyword evidence="3 13" id="KW-0235">DNA replication</keyword>
<proteinExistence type="inferred from homology"/>